<dbReference type="PANTHER" id="PTHR45668:SF9">
    <property type="entry name" value="SERINE_THREONINE-PROTEIN PHOSPHATASE 7"/>
    <property type="match status" value="1"/>
</dbReference>
<dbReference type="PROSITE" id="PS00125">
    <property type="entry name" value="SER_THR_PHOSPHATASE"/>
    <property type="match status" value="1"/>
</dbReference>
<evidence type="ECO:0000256" key="3">
    <source>
        <dbReference type="ARBA" id="ARBA00023211"/>
    </source>
</evidence>
<keyword evidence="2" id="KW-0479">Metal-binding</keyword>
<dbReference type="OrthoDB" id="203995at2759"/>
<dbReference type="GO" id="GO:0004722">
    <property type="term" value="F:protein serine/threonine phosphatase activity"/>
    <property type="evidence" value="ECO:0007669"/>
    <property type="project" value="UniProtKB-EC"/>
</dbReference>
<reference evidence="7 8" key="1">
    <citation type="journal article" date="2012" name="Genome Biol.">
        <title>Genome and low-iron response of an oceanic diatom adapted to chronic iron limitation.</title>
        <authorList>
            <person name="Lommer M."/>
            <person name="Specht M."/>
            <person name="Roy A.S."/>
            <person name="Kraemer L."/>
            <person name="Andreson R."/>
            <person name="Gutowska M.A."/>
            <person name="Wolf J."/>
            <person name="Bergner S.V."/>
            <person name="Schilhabel M.B."/>
            <person name="Klostermeier U.C."/>
            <person name="Beiko R.G."/>
            <person name="Rosenstiel P."/>
            <person name="Hippler M."/>
            <person name="Laroche J."/>
        </authorList>
    </citation>
    <scope>NUCLEOTIDE SEQUENCE [LARGE SCALE GENOMIC DNA]</scope>
    <source>
        <strain evidence="7 8">CCMP1005</strain>
    </source>
</reference>
<accession>K0SJQ7</accession>
<dbReference type="InterPro" id="IPR004843">
    <property type="entry name" value="Calcineurin-like_PHP"/>
</dbReference>
<evidence type="ECO:0000256" key="4">
    <source>
        <dbReference type="RuleBase" id="RU004273"/>
    </source>
</evidence>
<keyword evidence="3" id="KW-0464">Manganese</keyword>
<dbReference type="InterPro" id="IPR006186">
    <property type="entry name" value="Ser/Thr-sp_prot-phosphatase"/>
</dbReference>
<dbReference type="PRINTS" id="PR00114">
    <property type="entry name" value="STPHPHTASE"/>
</dbReference>
<proteinExistence type="inferred from homology"/>
<dbReference type="Pfam" id="PF00149">
    <property type="entry name" value="Metallophos"/>
    <property type="match status" value="1"/>
</dbReference>
<feature type="domain" description="Serine/threonine specific protein phosphatases" evidence="6">
    <location>
        <begin position="370"/>
        <end position="375"/>
    </location>
</feature>
<dbReference type="EC" id="3.1.3.16" evidence="4"/>
<dbReference type="CDD" id="cd00144">
    <property type="entry name" value="MPP_PPP_family"/>
    <property type="match status" value="1"/>
</dbReference>
<feature type="region of interest" description="Disordered" evidence="5">
    <location>
        <begin position="80"/>
        <end position="108"/>
    </location>
</feature>
<evidence type="ECO:0000256" key="2">
    <source>
        <dbReference type="ARBA" id="ARBA00022723"/>
    </source>
</evidence>
<evidence type="ECO:0000256" key="5">
    <source>
        <dbReference type="SAM" id="MobiDB-lite"/>
    </source>
</evidence>
<evidence type="ECO:0000313" key="8">
    <source>
        <dbReference type="Proteomes" id="UP000266841"/>
    </source>
</evidence>
<gene>
    <name evidence="7" type="ORF">THAOC_12534</name>
</gene>
<dbReference type="InterPro" id="IPR051134">
    <property type="entry name" value="PPP_phosphatase"/>
</dbReference>
<evidence type="ECO:0000256" key="1">
    <source>
        <dbReference type="ARBA" id="ARBA00001936"/>
    </source>
</evidence>
<comment type="cofactor">
    <cofactor evidence="1">
        <name>Mn(2+)</name>
        <dbReference type="ChEBI" id="CHEBI:29035"/>
    </cofactor>
</comment>
<protein>
    <recommendedName>
        <fullName evidence="4">Serine/threonine-protein phosphatase</fullName>
        <ecNumber evidence="4">3.1.3.16</ecNumber>
    </recommendedName>
</protein>
<dbReference type="Gene3D" id="3.60.21.10">
    <property type="match status" value="1"/>
</dbReference>
<dbReference type="SMART" id="SM00156">
    <property type="entry name" value="PP2Ac"/>
    <property type="match status" value="1"/>
</dbReference>
<dbReference type="EMBL" id="AGNL01014799">
    <property type="protein sequence ID" value="EJK66543.1"/>
    <property type="molecule type" value="Genomic_DNA"/>
</dbReference>
<dbReference type="eggNOG" id="KOG0377">
    <property type="taxonomic scope" value="Eukaryota"/>
</dbReference>
<dbReference type="GO" id="GO:0046872">
    <property type="term" value="F:metal ion binding"/>
    <property type="evidence" value="ECO:0007669"/>
    <property type="project" value="UniProtKB-KW"/>
</dbReference>
<organism evidence="7 8">
    <name type="scientific">Thalassiosira oceanica</name>
    <name type="common">Marine diatom</name>
    <dbReference type="NCBI Taxonomy" id="159749"/>
    <lineage>
        <taxon>Eukaryota</taxon>
        <taxon>Sar</taxon>
        <taxon>Stramenopiles</taxon>
        <taxon>Ochrophyta</taxon>
        <taxon>Bacillariophyta</taxon>
        <taxon>Coscinodiscophyceae</taxon>
        <taxon>Thalassiosirophycidae</taxon>
        <taxon>Thalassiosirales</taxon>
        <taxon>Thalassiosiraceae</taxon>
        <taxon>Thalassiosira</taxon>
    </lineage>
</organism>
<dbReference type="InterPro" id="IPR029052">
    <property type="entry name" value="Metallo-depent_PP-like"/>
</dbReference>
<name>K0SJQ7_THAOC</name>
<feature type="compositionally biased region" description="Polar residues" evidence="5">
    <location>
        <begin position="91"/>
        <end position="106"/>
    </location>
</feature>
<keyword evidence="4" id="KW-0378">Hydrolase</keyword>
<dbReference type="PANTHER" id="PTHR45668">
    <property type="entry name" value="SERINE/THREONINE-PROTEIN PHOSPHATASE 5-RELATED"/>
    <property type="match status" value="1"/>
</dbReference>
<comment type="caution">
    <text evidence="7">The sequence shown here is derived from an EMBL/GenBank/DDBJ whole genome shotgun (WGS) entry which is preliminary data.</text>
</comment>
<keyword evidence="8" id="KW-1185">Reference proteome</keyword>
<feature type="non-terminal residue" evidence="7">
    <location>
        <position position="1"/>
    </location>
</feature>
<sequence>TTVARNCTLGSLFGSPFALPRASLSHRAAKHHVAIASALGRCGVEPYAGLGRLTLDWRSRVVRQEMIHAAAAVGRRASLRQTRRVSVPPASVQTPPTTSQSRSLRTSHLACRRRSSTEADSLDSWSAAAVVAVVASTYVIRLSCDSGRGVIAWNEACASPAQNYFFRALNSALQANHERQMVKMAKLLRSLESLVNEEETSLKNQERQMEPREVKLEESVPKFNAISSDDDHMHITQDEIDSMHNSPQVVWEYIDKLKKGRVFAPEDVTRIASSAARMLLAEPTLIDLAGRDDLRTVSVVGDLHGHFHNGFTKVLDLVGRKGDRDGGSPWDGSGAVVFNGDFVDRGENSLEVVLALLLLKLAYPNNVYLNRGNHEDAVISSVYGFSEDIESRYGSCINGFKAVDQIWRRFVDVFASLPLAVKTANALIVHGGIPKVDFDLDELKAITSEMRHRVKTMVEADDEVTKLIQNLMWSDPKPSEGVSPNEDRGCGVKYGPDIIKSFLARHGLNQLIRSHEPIDEGYEQLELDKDGLSAVTVFSAMNYPGGTGFNSGAIVRLHSRGDVTFESYSPNDELDASSSTEKMSHTFKAFANIIALNRTALEKEFEYLADLRASRLQLKRAFMQYDDGSSICATSSPAIVRYA</sequence>
<evidence type="ECO:0000313" key="7">
    <source>
        <dbReference type="EMBL" id="EJK66543.1"/>
    </source>
</evidence>
<dbReference type="Proteomes" id="UP000266841">
    <property type="component" value="Unassembled WGS sequence"/>
</dbReference>
<dbReference type="AlphaFoldDB" id="K0SJQ7"/>
<evidence type="ECO:0000259" key="6">
    <source>
        <dbReference type="PROSITE" id="PS00125"/>
    </source>
</evidence>
<comment type="catalytic activity">
    <reaction evidence="4">
        <text>O-phospho-L-threonyl-[protein] + H2O = L-threonyl-[protein] + phosphate</text>
        <dbReference type="Rhea" id="RHEA:47004"/>
        <dbReference type="Rhea" id="RHEA-COMP:11060"/>
        <dbReference type="Rhea" id="RHEA-COMP:11605"/>
        <dbReference type="ChEBI" id="CHEBI:15377"/>
        <dbReference type="ChEBI" id="CHEBI:30013"/>
        <dbReference type="ChEBI" id="CHEBI:43474"/>
        <dbReference type="ChEBI" id="CHEBI:61977"/>
        <dbReference type="EC" id="3.1.3.16"/>
    </reaction>
</comment>
<dbReference type="SUPFAM" id="SSF56300">
    <property type="entry name" value="Metallo-dependent phosphatases"/>
    <property type="match status" value="1"/>
</dbReference>
<comment type="similarity">
    <text evidence="4">Belongs to the PPP phosphatase family.</text>
</comment>